<comment type="caution">
    <text evidence="3">The sequence shown here is derived from an EMBL/GenBank/DDBJ whole genome shotgun (WGS) entry which is preliminary data.</text>
</comment>
<dbReference type="Pfam" id="PF10101">
    <property type="entry name" value="DUF2339"/>
    <property type="match status" value="2"/>
</dbReference>
<keyword evidence="2" id="KW-1133">Transmembrane helix</keyword>
<feature type="transmembrane region" description="Helical" evidence="2">
    <location>
        <begin position="535"/>
        <end position="556"/>
    </location>
</feature>
<dbReference type="PANTHER" id="PTHR38434">
    <property type="entry name" value="BLL2549 PROTEIN"/>
    <property type="match status" value="1"/>
</dbReference>
<feature type="transmembrane region" description="Helical" evidence="2">
    <location>
        <begin position="197"/>
        <end position="218"/>
    </location>
</feature>
<feature type="region of interest" description="Disordered" evidence="1">
    <location>
        <begin position="17"/>
        <end position="78"/>
    </location>
</feature>
<dbReference type="AlphaFoldDB" id="A0A0G1WQX2"/>
<feature type="compositionally biased region" description="Basic and acidic residues" evidence="1">
    <location>
        <begin position="17"/>
        <end position="43"/>
    </location>
</feature>
<feature type="transmembrane region" description="Helical" evidence="2">
    <location>
        <begin position="250"/>
        <end position="267"/>
    </location>
</feature>
<feature type="transmembrane region" description="Helical" evidence="2">
    <location>
        <begin position="412"/>
        <end position="429"/>
    </location>
</feature>
<protein>
    <recommendedName>
        <fullName evidence="5">DUF2339 domain-containing protein</fullName>
    </recommendedName>
</protein>
<feature type="transmembrane region" description="Helical" evidence="2">
    <location>
        <begin position="171"/>
        <end position="191"/>
    </location>
</feature>
<keyword evidence="2" id="KW-0812">Transmembrane</keyword>
<feature type="transmembrane region" description="Helical" evidence="2">
    <location>
        <begin position="589"/>
        <end position="607"/>
    </location>
</feature>
<keyword evidence="2" id="KW-0472">Membrane</keyword>
<feature type="transmembrane region" description="Helical" evidence="2">
    <location>
        <begin position="144"/>
        <end position="164"/>
    </location>
</feature>
<accession>A0A0G1WQX2</accession>
<sequence length="622" mass="68466">MDEEILKRLEEISRRLGEMEARAGVQKKPEREALKTGVPEERPAPSSYTGSPFDPLVSMPDPGAPPKPPISQPAPKDSIGYSPISVSTGELPGAVPARGVRAEKKNVESYIGRWFLGIVGIVAVILGTSFFLKYAFENNLIGEVGRVALGVAGGLLFVIAGEVMRSRYKNYSYILSGGGLGLFYLSIYGAFHYYDLIGQTTAFGFMLAVTAFGVVLSLWADALPLAALAAFGGFLTPFLLSSGVPNDAGLFGYLGILNIGILAVAFFKKWRELTLLGFTATVLNFASWFGAFYEPDKLFFTVGALSVFYVIFLLTGFASNVATRTMSTRGDLFVLTVNAAWYFGWCYYLLHPQYDLMLGFLAAGLGAVYLFFAYAATVIHPEDRNYVLSLGGLSVLFLTIAIPLALKQNAITIAWAVEAGVLFLIGFAMSDFRMRFFAMVVLVLSMFRFFGYDGGLETDSAGILIFNKRFFTYVVLIAVSFIMGYVAHLKRDVLVKEERGVNPFTPPSYLPKPVSGGEYEEYYAKIRSLTNQRNAVISVFWALYAIVLMAVGMIVGNKHVRWSALALFGITTFKVFILDLASLKTPYRIISFTVLGLILLFASYLYFRYQKSIEGQKENTAQ</sequence>
<evidence type="ECO:0000313" key="3">
    <source>
        <dbReference type="EMBL" id="KKW21166.1"/>
    </source>
</evidence>
<evidence type="ECO:0000313" key="4">
    <source>
        <dbReference type="Proteomes" id="UP000034201"/>
    </source>
</evidence>
<proteinExistence type="predicted"/>
<feature type="transmembrane region" description="Helical" evidence="2">
    <location>
        <begin position="356"/>
        <end position="379"/>
    </location>
</feature>
<organism evidence="3 4">
    <name type="scientific">Candidatus Adlerbacteria bacterium GW2011_GWC1_50_9</name>
    <dbReference type="NCBI Taxonomy" id="1618608"/>
    <lineage>
        <taxon>Bacteria</taxon>
        <taxon>Candidatus Adleribacteriota</taxon>
    </lineage>
</organism>
<feature type="transmembrane region" description="Helical" evidence="2">
    <location>
        <begin position="299"/>
        <end position="320"/>
    </location>
</feature>
<feature type="transmembrane region" description="Helical" evidence="2">
    <location>
        <begin position="332"/>
        <end position="350"/>
    </location>
</feature>
<dbReference type="Proteomes" id="UP000034201">
    <property type="component" value="Unassembled WGS sequence"/>
</dbReference>
<dbReference type="EMBL" id="LCQQ01000013">
    <property type="protein sequence ID" value="KKW21166.1"/>
    <property type="molecule type" value="Genomic_DNA"/>
</dbReference>
<feature type="transmembrane region" description="Helical" evidence="2">
    <location>
        <begin position="114"/>
        <end position="132"/>
    </location>
</feature>
<feature type="transmembrane region" description="Helical" evidence="2">
    <location>
        <begin position="434"/>
        <end position="450"/>
    </location>
</feature>
<dbReference type="PANTHER" id="PTHR38434:SF1">
    <property type="entry name" value="BLL2549 PROTEIN"/>
    <property type="match status" value="1"/>
</dbReference>
<evidence type="ECO:0000256" key="1">
    <source>
        <dbReference type="SAM" id="MobiDB-lite"/>
    </source>
</evidence>
<gene>
    <name evidence="3" type="ORF">UY61_C0013G0015</name>
</gene>
<feature type="transmembrane region" description="Helical" evidence="2">
    <location>
        <begin position="470"/>
        <end position="489"/>
    </location>
</feature>
<feature type="transmembrane region" description="Helical" evidence="2">
    <location>
        <begin position="225"/>
        <end position="244"/>
    </location>
</feature>
<dbReference type="InterPro" id="IPR019286">
    <property type="entry name" value="DUF2339_TM"/>
</dbReference>
<evidence type="ECO:0000256" key="2">
    <source>
        <dbReference type="SAM" id="Phobius"/>
    </source>
</evidence>
<feature type="transmembrane region" description="Helical" evidence="2">
    <location>
        <begin position="386"/>
        <end position="406"/>
    </location>
</feature>
<feature type="compositionally biased region" description="Pro residues" evidence="1">
    <location>
        <begin position="62"/>
        <end position="72"/>
    </location>
</feature>
<reference evidence="3 4" key="1">
    <citation type="journal article" date="2015" name="Nature">
        <title>rRNA introns, odd ribosomes, and small enigmatic genomes across a large radiation of phyla.</title>
        <authorList>
            <person name="Brown C.T."/>
            <person name="Hug L.A."/>
            <person name="Thomas B.C."/>
            <person name="Sharon I."/>
            <person name="Castelle C.J."/>
            <person name="Singh A."/>
            <person name="Wilkins M.J."/>
            <person name="Williams K.H."/>
            <person name="Banfield J.F."/>
        </authorList>
    </citation>
    <scope>NUCLEOTIDE SEQUENCE [LARGE SCALE GENOMIC DNA]</scope>
</reference>
<feature type="transmembrane region" description="Helical" evidence="2">
    <location>
        <begin position="274"/>
        <end position="293"/>
    </location>
</feature>
<evidence type="ECO:0008006" key="5">
    <source>
        <dbReference type="Google" id="ProtNLM"/>
    </source>
</evidence>
<name>A0A0G1WQX2_9BACT</name>